<protein>
    <submittedName>
        <fullName evidence="2">Uncharacterized protein</fullName>
    </submittedName>
</protein>
<proteinExistence type="predicted"/>
<name>A0A2D3WDQ3_9BACT</name>
<dbReference type="AlphaFoldDB" id="A0A2D3WDQ3"/>
<evidence type="ECO:0000256" key="1">
    <source>
        <dbReference type="SAM" id="Phobius"/>
    </source>
</evidence>
<keyword evidence="1" id="KW-1133">Transmembrane helix</keyword>
<dbReference type="Proteomes" id="UP000228859">
    <property type="component" value="Unassembled WGS sequence"/>
</dbReference>
<evidence type="ECO:0000313" key="2">
    <source>
        <dbReference type="EMBL" id="DAB38558.1"/>
    </source>
</evidence>
<accession>A0A2D3WDQ3</accession>
<dbReference type="RefSeq" id="WP_294895741.1">
    <property type="nucleotide sequence ID" value="NZ_DLUI01000073.1"/>
</dbReference>
<organism evidence="2 3">
    <name type="scientific">Sulfuricurvum kujiense</name>
    <dbReference type="NCBI Taxonomy" id="148813"/>
    <lineage>
        <taxon>Bacteria</taxon>
        <taxon>Pseudomonadati</taxon>
        <taxon>Campylobacterota</taxon>
        <taxon>Epsilonproteobacteria</taxon>
        <taxon>Campylobacterales</taxon>
        <taxon>Sulfurimonadaceae</taxon>
        <taxon>Sulfuricurvum</taxon>
    </lineage>
</organism>
<keyword evidence="1" id="KW-0472">Membrane</keyword>
<reference evidence="2 3" key="1">
    <citation type="journal article" date="2017" name="Front. Microbiol.">
        <title>Comparative Genomic Analysis of the Class Epsilonproteobacteria and Proposed Reclassification to Epsilonbacteraeota (phyl. nov.).</title>
        <authorList>
            <person name="Waite D.W."/>
            <person name="Vanwonterghem I."/>
            <person name="Rinke C."/>
            <person name="Parks D.H."/>
            <person name="Zhang Y."/>
            <person name="Takai K."/>
            <person name="Sievert S.M."/>
            <person name="Simon J."/>
            <person name="Campbell B.J."/>
            <person name="Hanson T.E."/>
            <person name="Woyke T."/>
            <person name="Klotz M.G."/>
            <person name="Hugenholtz P."/>
        </authorList>
    </citation>
    <scope>NUCLEOTIDE SEQUENCE [LARGE SCALE GENOMIC DNA]</scope>
    <source>
        <strain evidence="2">UBA12443</strain>
    </source>
</reference>
<keyword evidence="1" id="KW-0812">Transmembrane</keyword>
<gene>
    <name evidence="2" type="ORF">CFH83_05235</name>
</gene>
<feature type="transmembrane region" description="Helical" evidence="1">
    <location>
        <begin position="62"/>
        <end position="85"/>
    </location>
</feature>
<sequence length="87" mass="10077">MAIIPKHEELEKFSDQDLIEKYNEIAQSTVVGTAFYREEYVRRQTAKQTNEMMAINKSMQRMTIAITILTIVNVILVAYTIIIPIKN</sequence>
<dbReference type="EMBL" id="DLUI01000073">
    <property type="protein sequence ID" value="DAB38558.1"/>
    <property type="molecule type" value="Genomic_DNA"/>
</dbReference>
<evidence type="ECO:0000313" key="3">
    <source>
        <dbReference type="Proteomes" id="UP000228859"/>
    </source>
</evidence>
<comment type="caution">
    <text evidence="2">The sequence shown here is derived from an EMBL/GenBank/DDBJ whole genome shotgun (WGS) entry which is preliminary data.</text>
</comment>